<keyword evidence="2" id="KW-1133">Transmembrane helix</keyword>
<evidence type="ECO:0000256" key="2">
    <source>
        <dbReference type="SAM" id="Phobius"/>
    </source>
</evidence>
<dbReference type="RefSeq" id="XP_011444846.2">
    <property type="nucleotide sequence ID" value="XM_011446544.4"/>
</dbReference>
<dbReference type="KEGG" id="crg:105340486"/>
<feature type="compositionally biased region" description="Polar residues" evidence="1">
    <location>
        <begin position="167"/>
        <end position="178"/>
    </location>
</feature>
<dbReference type="OrthoDB" id="10444008at2759"/>
<keyword evidence="2" id="KW-0812">Transmembrane</keyword>
<dbReference type="EnsemblMetazoa" id="G5804.7">
    <property type="protein sequence ID" value="G5804.7:cds"/>
    <property type="gene ID" value="G5804"/>
</dbReference>
<protein>
    <submittedName>
        <fullName evidence="3">Uncharacterized protein</fullName>
    </submittedName>
</protein>
<reference evidence="3" key="1">
    <citation type="submission" date="2022-08" db="UniProtKB">
        <authorList>
            <consortium name="EnsemblMetazoa"/>
        </authorList>
    </citation>
    <scope>IDENTIFICATION</scope>
    <source>
        <strain evidence="3">05x7-T-G4-1.051#20</strain>
    </source>
</reference>
<evidence type="ECO:0000256" key="1">
    <source>
        <dbReference type="SAM" id="MobiDB-lite"/>
    </source>
</evidence>
<dbReference type="EnsemblMetazoa" id="G5804.2">
    <property type="protein sequence ID" value="G5804.2:cds"/>
    <property type="gene ID" value="G5804"/>
</dbReference>
<dbReference type="GeneID" id="105340486"/>
<dbReference type="EnsemblMetazoa" id="G5804.4">
    <property type="protein sequence ID" value="G5804.4:cds"/>
    <property type="gene ID" value="G5804"/>
</dbReference>
<organism evidence="3 4">
    <name type="scientific">Magallana gigas</name>
    <name type="common">Pacific oyster</name>
    <name type="synonym">Crassostrea gigas</name>
    <dbReference type="NCBI Taxonomy" id="29159"/>
    <lineage>
        <taxon>Eukaryota</taxon>
        <taxon>Metazoa</taxon>
        <taxon>Spiralia</taxon>
        <taxon>Lophotrochozoa</taxon>
        <taxon>Mollusca</taxon>
        <taxon>Bivalvia</taxon>
        <taxon>Autobranchia</taxon>
        <taxon>Pteriomorphia</taxon>
        <taxon>Ostreida</taxon>
        <taxon>Ostreoidea</taxon>
        <taxon>Ostreidae</taxon>
        <taxon>Magallana</taxon>
    </lineage>
</organism>
<sequence length="211" mass="23702">MTSLRGGCRLGNCLFSILIVIFVCYVYEIDASSCTGTCEEKFYDIQIHCKVYDDNVTKFETEFDTRGNATMLCSFLVEFFLCVGRVAPVCLDQMFAIKEPYFQSPYDCHFNDSAYSTIQKYRTCEHLTTTTTTVVTKSSPSTTFQVTQKPSKSSSSLPSRTYEASSSVTFQTSKPTNQHQKESNSSDKTDIRRLTLMTCIALVVLSVACYS</sequence>
<evidence type="ECO:0000313" key="3">
    <source>
        <dbReference type="EnsemblMetazoa" id="G5804.7:cds"/>
    </source>
</evidence>
<name>A0A8W8NH70_MAGGI</name>
<dbReference type="OMA" id="ANIMEVQ"/>
<keyword evidence="4" id="KW-1185">Reference proteome</keyword>
<dbReference type="AlphaFoldDB" id="A0A8W8NH70"/>
<proteinExistence type="predicted"/>
<dbReference type="Proteomes" id="UP000005408">
    <property type="component" value="Unassembled WGS sequence"/>
</dbReference>
<dbReference type="EnsemblMetazoa" id="G5804.1">
    <property type="protein sequence ID" value="G5804.1:cds"/>
    <property type="gene ID" value="G5804"/>
</dbReference>
<feature type="region of interest" description="Disordered" evidence="1">
    <location>
        <begin position="167"/>
        <end position="187"/>
    </location>
</feature>
<feature type="transmembrane region" description="Helical" evidence="2">
    <location>
        <begin position="12"/>
        <end position="29"/>
    </location>
</feature>
<keyword evidence="2" id="KW-0472">Membrane</keyword>
<accession>A0A8W8NH70</accession>
<evidence type="ECO:0000313" key="4">
    <source>
        <dbReference type="Proteomes" id="UP000005408"/>
    </source>
</evidence>